<accession>A0ABN1N6K2</accession>
<dbReference type="InterPro" id="IPR032710">
    <property type="entry name" value="NTF2-like_dom_sf"/>
</dbReference>
<gene>
    <name evidence="2" type="ORF">GCM10009559_49860</name>
</gene>
<keyword evidence="3" id="KW-1185">Reference proteome</keyword>
<dbReference type="RefSeq" id="WP_343943977.1">
    <property type="nucleotide sequence ID" value="NZ_BAAAHP010000154.1"/>
</dbReference>
<evidence type="ECO:0000313" key="3">
    <source>
        <dbReference type="Proteomes" id="UP001499967"/>
    </source>
</evidence>
<dbReference type="Proteomes" id="UP001499967">
    <property type="component" value="Unassembled WGS sequence"/>
</dbReference>
<comment type="caution">
    <text evidence="2">The sequence shown here is derived from an EMBL/GenBank/DDBJ whole genome shotgun (WGS) entry which is preliminary data.</text>
</comment>
<dbReference type="EMBL" id="BAAAHP010000154">
    <property type="protein sequence ID" value="GAA0895149.1"/>
    <property type="molecule type" value="Genomic_DNA"/>
</dbReference>
<feature type="domain" description="SnoaL-like" evidence="1">
    <location>
        <begin position="17"/>
        <end position="119"/>
    </location>
</feature>
<dbReference type="Gene3D" id="3.10.450.50">
    <property type="match status" value="1"/>
</dbReference>
<proteinExistence type="predicted"/>
<organism evidence="2 3">
    <name type="scientific">Pseudonocardia zijingensis</name>
    <dbReference type="NCBI Taxonomy" id="153376"/>
    <lineage>
        <taxon>Bacteria</taxon>
        <taxon>Bacillati</taxon>
        <taxon>Actinomycetota</taxon>
        <taxon>Actinomycetes</taxon>
        <taxon>Pseudonocardiales</taxon>
        <taxon>Pseudonocardiaceae</taxon>
        <taxon>Pseudonocardia</taxon>
    </lineage>
</organism>
<reference evidence="2 3" key="1">
    <citation type="journal article" date="2019" name="Int. J. Syst. Evol. Microbiol.">
        <title>The Global Catalogue of Microorganisms (GCM) 10K type strain sequencing project: providing services to taxonomists for standard genome sequencing and annotation.</title>
        <authorList>
            <consortium name="The Broad Institute Genomics Platform"/>
            <consortium name="The Broad Institute Genome Sequencing Center for Infectious Disease"/>
            <person name="Wu L."/>
            <person name="Ma J."/>
        </authorList>
    </citation>
    <scope>NUCLEOTIDE SEQUENCE [LARGE SCALE GENOMIC DNA]</scope>
    <source>
        <strain evidence="2 3">JCM 11117</strain>
    </source>
</reference>
<dbReference type="SUPFAM" id="SSF54427">
    <property type="entry name" value="NTF2-like"/>
    <property type="match status" value="1"/>
</dbReference>
<sequence length="131" mass="13914">MTTTGPVTTDLVTTDLVADYLDAWNAGDPAERRARLERLCAPGVRYVDPLADVTGVEALDALISGVQEQFAGLRFTPVGAVDAHHDVCRFRWGLGPEGAEPVVIGFDVAVLDADGRITAVHGFLDRVPEGA</sequence>
<protein>
    <submittedName>
        <fullName evidence="2">Nuclear transport factor 2 family protein</fullName>
    </submittedName>
</protein>
<evidence type="ECO:0000313" key="2">
    <source>
        <dbReference type="EMBL" id="GAA0895149.1"/>
    </source>
</evidence>
<dbReference type="InterPro" id="IPR037401">
    <property type="entry name" value="SnoaL-like"/>
</dbReference>
<evidence type="ECO:0000259" key="1">
    <source>
        <dbReference type="Pfam" id="PF12680"/>
    </source>
</evidence>
<dbReference type="Pfam" id="PF12680">
    <property type="entry name" value="SnoaL_2"/>
    <property type="match status" value="1"/>
</dbReference>
<name>A0ABN1N6K2_9PSEU</name>